<name>A0A0F9QNB3_9ZZZZ</name>
<dbReference type="EMBL" id="LAZR01001482">
    <property type="protein sequence ID" value="KKN43919.1"/>
    <property type="molecule type" value="Genomic_DNA"/>
</dbReference>
<comment type="caution">
    <text evidence="1">The sequence shown here is derived from an EMBL/GenBank/DDBJ whole genome shotgun (WGS) entry which is preliminary data.</text>
</comment>
<dbReference type="AlphaFoldDB" id="A0A0F9QNB3"/>
<proteinExistence type="predicted"/>
<protein>
    <submittedName>
        <fullName evidence="1">Uncharacterized protein</fullName>
    </submittedName>
</protein>
<accession>A0A0F9QNB3</accession>
<reference evidence="1" key="1">
    <citation type="journal article" date="2015" name="Nature">
        <title>Complex archaea that bridge the gap between prokaryotes and eukaryotes.</title>
        <authorList>
            <person name="Spang A."/>
            <person name="Saw J.H."/>
            <person name="Jorgensen S.L."/>
            <person name="Zaremba-Niedzwiedzka K."/>
            <person name="Martijn J."/>
            <person name="Lind A.E."/>
            <person name="van Eijk R."/>
            <person name="Schleper C."/>
            <person name="Guy L."/>
            <person name="Ettema T.J."/>
        </authorList>
    </citation>
    <scope>NUCLEOTIDE SEQUENCE</scope>
</reference>
<organism evidence="1">
    <name type="scientific">marine sediment metagenome</name>
    <dbReference type="NCBI Taxonomy" id="412755"/>
    <lineage>
        <taxon>unclassified sequences</taxon>
        <taxon>metagenomes</taxon>
        <taxon>ecological metagenomes</taxon>
    </lineage>
</organism>
<sequence length="98" mass="11002">MAQVEAIDDGRGGFNFGDQYHKVERNICTVAELLARVEEDPDQRTFALLTDRWIEKGSMGWFACVADEKEGEAWQAEYLETLRGLDPAALVVGIDCHI</sequence>
<evidence type="ECO:0000313" key="1">
    <source>
        <dbReference type="EMBL" id="KKN43919.1"/>
    </source>
</evidence>
<gene>
    <name evidence="1" type="ORF">LCGC14_0698680</name>
</gene>